<name>A0A8S5TB49_9CAUD</name>
<protein>
    <submittedName>
        <fullName evidence="1">Uncharacterized protein</fullName>
    </submittedName>
</protein>
<sequence length="136" mass="15808">MATKTEQQIERDFYSFVNKSPLGKAIKGKVYRDEMRPADAKTEDLIVKFYTGLDGQVQTGTVILDIYVPDITNKDGRKVKNSPRIAELQELVLNFIENNDNTEYLMETELSPYTIKSEEIEQHEIKVRIKFNRITF</sequence>
<proteinExistence type="predicted"/>
<dbReference type="EMBL" id="BK032790">
    <property type="protein sequence ID" value="DAF60541.1"/>
    <property type="molecule type" value="Genomic_DNA"/>
</dbReference>
<organism evidence="1">
    <name type="scientific">Myoviridae sp. ctiX384</name>
    <dbReference type="NCBI Taxonomy" id="2827702"/>
    <lineage>
        <taxon>Viruses</taxon>
        <taxon>Duplodnaviria</taxon>
        <taxon>Heunggongvirae</taxon>
        <taxon>Uroviricota</taxon>
        <taxon>Caudoviricetes</taxon>
    </lineage>
</organism>
<evidence type="ECO:0000313" key="1">
    <source>
        <dbReference type="EMBL" id="DAF60541.1"/>
    </source>
</evidence>
<accession>A0A8S5TB49</accession>
<reference evidence="1" key="1">
    <citation type="journal article" date="2021" name="Proc. Natl. Acad. Sci. U.S.A.">
        <title>A Catalog of Tens of Thousands of Viruses from Human Metagenomes Reveals Hidden Associations with Chronic Diseases.</title>
        <authorList>
            <person name="Tisza M.J."/>
            <person name="Buck C.B."/>
        </authorList>
    </citation>
    <scope>NUCLEOTIDE SEQUENCE</scope>
    <source>
        <strain evidence="1">CtiX384</strain>
    </source>
</reference>